<keyword evidence="2" id="KW-1185">Reference proteome</keyword>
<name>A0A923HHB8_9BURK</name>
<dbReference type="RefSeq" id="WP_186912355.1">
    <property type="nucleotide sequence ID" value="NZ_JACOFV010000008.1"/>
</dbReference>
<evidence type="ECO:0000313" key="2">
    <source>
        <dbReference type="Proteomes" id="UP000634011"/>
    </source>
</evidence>
<gene>
    <name evidence="1" type="ORF">H8K32_09990</name>
</gene>
<dbReference type="AlphaFoldDB" id="A0A923HHB8"/>
<organism evidence="1 2">
    <name type="scientific">Undibacterium jejuense</name>
    <dbReference type="NCBI Taxonomy" id="1344949"/>
    <lineage>
        <taxon>Bacteria</taxon>
        <taxon>Pseudomonadati</taxon>
        <taxon>Pseudomonadota</taxon>
        <taxon>Betaproteobacteria</taxon>
        <taxon>Burkholderiales</taxon>
        <taxon>Oxalobacteraceae</taxon>
        <taxon>Undibacterium</taxon>
    </lineage>
</organism>
<evidence type="ECO:0000313" key="1">
    <source>
        <dbReference type="EMBL" id="MBC3862428.1"/>
    </source>
</evidence>
<protein>
    <submittedName>
        <fullName evidence="1">Uncharacterized protein</fullName>
    </submittedName>
</protein>
<dbReference type="Proteomes" id="UP000634011">
    <property type="component" value="Unassembled WGS sequence"/>
</dbReference>
<reference evidence="1" key="1">
    <citation type="submission" date="2020-08" db="EMBL/GenBank/DDBJ databases">
        <title>Novel species isolated from subtropical streams in China.</title>
        <authorList>
            <person name="Lu H."/>
        </authorList>
    </citation>
    <scope>NUCLEOTIDE SEQUENCE</scope>
    <source>
        <strain evidence="1">KACC 12607</strain>
    </source>
</reference>
<proteinExistence type="predicted"/>
<sequence>MIEFQMQSTYVRDRCGDLFDVAFIAEPLDQRGEFTIEEAKYLARKTCKISYDPKTFILNIDDLTVRPNQLEKVVATYPALNVLLDATTLDFPDILLIIRAYVSQRKKVCFSFLYAEPEEYQTKPSEDENDAPHFVLSDSFEAEHHPIPGFTPLNRGNKSQAWITVFLGFEGRRLRNLIADAEAEDRKHYNLVFGVPPYRTVWENHSLIENCHVLDDIGRDDILYAGANNPFSCFNIIQKLYEATRNPSVVFELSPLGTKPAAIACAVFAGCHREVGIRYDYPKRSSGRTKGVGKVHLFVVQADGAELGEY</sequence>
<accession>A0A923HHB8</accession>
<dbReference type="EMBL" id="JACOFV010000008">
    <property type="protein sequence ID" value="MBC3862428.1"/>
    <property type="molecule type" value="Genomic_DNA"/>
</dbReference>
<comment type="caution">
    <text evidence="1">The sequence shown here is derived from an EMBL/GenBank/DDBJ whole genome shotgun (WGS) entry which is preliminary data.</text>
</comment>